<proteinExistence type="predicted"/>
<evidence type="ECO:0000313" key="8">
    <source>
        <dbReference type="EMBL" id="KAL3530417.1"/>
    </source>
</evidence>
<evidence type="ECO:0000259" key="7">
    <source>
        <dbReference type="Pfam" id="PF03468"/>
    </source>
</evidence>
<evidence type="ECO:0000256" key="1">
    <source>
        <dbReference type="ARBA" id="ARBA00004273"/>
    </source>
</evidence>
<feature type="domain" description="XS" evidence="7">
    <location>
        <begin position="937"/>
        <end position="1064"/>
    </location>
</feature>
<dbReference type="Gene3D" id="3.30.70.2890">
    <property type="entry name" value="XS domain"/>
    <property type="match status" value="1"/>
</dbReference>
<feature type="region of interest" description="Disordered" evidence="5">
    <location>
        <begin position="1"/>
        <end position="38"/>
    </location>
</feature>
<gene>
    <name evidence="8" type="ORF">ACH5RR_009739</name>
</gene>
<comment type="caution">
    <text evidence="8">The sequence shown here is derived from an EMBL/GenBank/DDBJ whole genome shotgun (WGS) entry which is preliminary data.</text>
</comment>
<evidence type="ECO:0000313" key="9">
    <source>
        <dbReference type="Proteomes" id="UP001630127"/>
    </source>
</evidence>
<dbReference type="InterPro" id="IPR038588">
    <property type="entry name" value="XS_domain_sf"/>
</dbReference>
<organism evidence="8 9">
    <name type="scientific">Cinchona calisaya</name>
    <dbReference type="NCBI Taxonomy" id="153742"/>
    <lineage>
        <taxon>Eukaryota</taxon>
        <taxon>Viridiplantae</taxon>
        <taxon>Streptophyta</taxon>
        <taxon>Embryophyta</taxon>
        <taxon>Tracheophyta</taxon>
        <taxon>Spermatophyta</taxon>
        <taxon>Magnoliopsida</taxon>
        <taxon>eudicotyledons</taxon>
        <taxon>Gunneridae</taxon>
        <taxon>Pentapetalae</taxon>
        <taxon>asterids</taxon>
        <taxon>lamiids</taxon>
        <taxon>Gentianales</taxon>
        <taxon>Rubiaceae</taxon>
        <taxon>Cinchonoideae</taxon>
        <taxon>Cinchoneae</taxon>
        <taxon>Cinchona</taxon>
    </lineage>
</organism>
<evidence type="ECO:0000256" key="3">
    <source>
        <dbReference type="ARBA" id="ARBA00023128"/>
    </source>
</evidence>
<evidence type="ECO:0000256" key="2">
    <source>
        <dbReference type="ARBA" id="ARBA00022792"/>
    </source>
</evidence>
<keyword evidence="6" id="KW-0812">Transmembrane</keyword>
<reference evidence="8 9" key="1">
    <citation type="submission" date="2024-11" db="EMBL/GenBank/DDBJ databases">
        <title>A near-complete genome assembly of Cinchona calisaya.</title>
        <authorList>
            <person name="Lian D.C."/>
            <person name="Zhao X.W."/>
            <person name="Wei L."/>
        </authorList>
    </citation>
    <scope>NUCLEOTIDE SEQUENCE [LARGE SCALE GENOMIC DNA]</scope>
    <source>
        <tissue evidence="8">Nenye</tissue>
    </source>
</reference>
<feature type="region of interest" description="Disordered" evidence="5">
    <location>
        <begin position="785"/>
        <end position="828"/>
    </location>
</feature>
<feature type="region of interest" description="Disordered" evidence="5">
    <location>
        <begin position="133"/>
        <end position="235"/>
    </location>
</feature>
<dbReference type="EMBL" id="JBJUIK010000004">
    <property type="protein sequence ID" value="KAL3530417.1"/>
    <property type="molecule type" value="Genomic_DNA"/>
</dbReference>
<feature type="compositionally biased region" description="Basic and acidic residues" evidence="5">
    <location>
        <begin position="29"/>
        <end position="38"/>
    </location>
</feature>
<evidence type="ECO:0000256" key="6">
    <source>
        <dbReference type="SAM" id="Phobius"/>
    </source>
</evidence>
<accession>A0ABD3AHZ5</accession>
<keyword evidence="6" id="KW-1133">Transmembrane helix</keyword>
<keyword evidence="3" id="KW-0496">Mitochondrion</keyword>
<dbReference type="Proteomes" id="UP001630127">
    <property type="component" value="Unassembled WGS sequence"/>
</dbReference>
<dbReference type="AlphaFoldDB" id="A0ABD3AHZ5"/>
<feature type="compositionally biased region" description="Basic and acidic residues" evidence="5">
    <location>
        <begin position="141"/>
        <end position="191"/>
    </location>
</feature>
<name>A0ABD3AHZ5_9GENT</name>
<feature type="compositionally biased region" description="Basic and acidic residues" evidence="5">
    <location>
        <begin position="208"/>
        <end position="226"/>
    </location>
</feature>
<keyword evidence="9" id="KW-1185">Reference proteome</keyword>
<keyword evidence="4 6" id="KW-0472">Membrane</keyword>
<dbReference type="Pfam" id="PF03468">
    <property type="entry name" value="XS"/>
    <property type="match status" value="1"/>
</dbReference>
<comment type="subcellular location">
    <subcellularLocation>
        <location evidence="1">Mitochondrion inner membrane</location>
    </subcellularLocation>
</comment>
<dbReference type="InterPro" id="IPR005380">
    <property type="entry name" value="XS_domain"/>
</dbReference>
<evidence type="ECO:0000256" key="5">
    <source>
        <dbReference type="SAM" id="MobiDB-lite"/>
    </source>
</evidence>
<evidence type="ECO:0000256" key="4">
    <source>
        <dbReference type="ARBA" id="ARBA00023136"/>
    </source>
</evidence>
<keyword evidence="2" id="KW-0999">Mitochondrion inner membrane</keyword>
<dbReference type="PANTHER" id="PTHR46619:SF2">
    <property type="entry name" value="XS DOMAIN PROTEIN"/>
    <property type="match status" value="1"/>
</dbReference>
<protein>
    <recommendedName>
        <fullName evidence="7">XS domain-containing protein</fullName>
    </recommendedName>
</protein>
<dbReference type="GO" id="GO:0005743">
    <property type="term" value="C:mitochondrial inner membrane"/>
    <property type="evidence" value="ECO:0007669"/>
    <property type="project" value="UniProtKB-SubCell"/>
</dbReference>
<feature type="region of interest" description="Disordered" evidence="5">
    <location>
        <begin position="726"/>
        <end position="747"/>
    </location>
</feature>
<sequence>MMRGRRHGGDGRFRSPNPPPRRISLPPGRSRDRGYSLPRRYYDMDMEEGRRGGRFSRRGYDWYSEKQDDRGGKEYQRKFSCGEKLSDRDYGRYFSQGDGGNVRGYSRGGGGGGMRIPSYNGDDRSFGHGGLEMRIPTYSGDDGRSFGRGGREMRIPTYSGDDRDDGRNSSRGGREMRIPNYSGDHKEDDISFSRGGGGMRMPNYDGGDSVRDRDFGDRERDGDGGHSRSMYQSSADGEYLRSVYESSAGTSSKFQWDHLLDETRKPDGFKSSIDRGVGGSGMRNDLEYNYQSKFSDKGHGGLVFGSKPMLIEAEKGRDYPSSSYHMNVSFPTNNSSHVDDAIASGMSMSSHYTNSGPHKDEDFHKDKLHSEKLVADEPVMRNALARESYKDKPLHYSTLDTDYMLSSSQSKAFYPVPLGSFKEDISSSFRDDLGLPSDGDRMSTMMMTNSTGYNRNDEKLRSRSPMDYEGRFGDFKSYSRSYLGTAEENRRDYAYPLVGSDERGGTIRRSADKYGKILGIGEDYSRQVMSRMGILGPIGVKGDESSDQGYLKGSRLFDHHPTSLGQSSSDHYHSFHVRRKDVEGQGIGSPQPKYERESYHGPSALLKEHNNDHEVASGSLFDHRLSDISPFREYDPHFGDIDGRPQEKFVLGNMSLSKPFKSKLKRKHAEKQFSEHSNTSYGIGDAGEPCSDNVDSNIFLKRLKVNKSKYSKSRSELNMIPHHRSLSGRVSFPKGSHVPGTRDIKNRLGPVAPKVHVSQRVVMKYKPSLKKRLGPVPQKNHATLPWLKNLNCPRLPRSQDGSGGSDRNQVEDPQEDNVISAKPEPPENSEDFKQLVRIAFFKFVKQLNITSAKRRKYKEQGVAGTLKCIVCRSQEEFSGTENLATHAFMCQTVGLRSGHLGLHKALCVLMGWKDAEKTNDTWVCQMLSEAENLTLKEDLILWPPVLIIHNGTIVNKNPGQRVVVSIEELEAKLRDMGFGDKTKVFRGKAANQSVMVVEFAGRLSGLQEAERLHKVYADNNHGRAEFLQIKSCNNGGHGGETECAPLNKLEDVLYGYLGIAEDLDKLDFDAKKRRMLSCHFSTLPPARAAFRPFLSSDHRITLLSVPFSPKMTTEAPFRPREKLFEKQKYFQNIHKHTYLKGPFDKITSVAIPVALAATSVYLIGKGIYNMSHGIGKKE</sequence>
<dbReference type="Pfam" id="PF02238">
    <property type="entry name" value="COX7a"/>
    <property type="match status" value="1"/>
</dbReference>
<dbReference type="InterPro" id="IPR039297">
    <property type="entry name" value="COX7a"/>
</dbReference>
<feature type="transmembrane region" description="Helical" evidence="6">
    <location>
        <begin position="1149"/>
        <end position="1168"/>
    </location>
</feature>
<dbReference type="PANTHER" id="PTHR46619">
    <property type="entry name" value="RNA RECOGNITION MOTIF XS DOMAIN PROTEIN-RELATED"/>
    <property type="match status" value="1"/>
</dbReference>